<organism evidence="2 3">
    <name type="scientific">Pseudohongiella acticola</name>
    <dbReference type="NCBI Taxonomy" id="1524254"/>
    <lineage>
        <taxon>Bacteria</taxon>
        <taxon>Pseudomonadati</taxon>
        <taxon>Pseudomonadota</taxon>
        <taxon>Gammaproteobacteria</taxon>
        <taxon>Pseudomonadales</taxon>
        <taxon>Pseudohongiellaceae</taxon>
        <taxon>Pseudohongiella</taxon>
    </lineage>
</organism>
<dbReference type="OrthoDB" id="9791537at2"/>
<dbReference type="InterPro" id="IPR036286">
    <property type="entry name" value="LexA/Signal_pep-like_sf"/>
</dbReference>
<name>A0A1E8CGE6_9GAMM</name>
<gene>
    <name evidence="2" type="ORF">PHACT_12695</name>
</gene>
<dbReference type="Pfam" id="PF00717">
    <property type="entry name" value="Peptidase_S24"/>
    <property type="match status" value="1"/>
</dbReference>
<evidence type="ECO:0000259" key="1">
    <source>
        <dbReference type="PROSITE" id="PS50943"/>
    </source>
</evidence>
<dbReference type="CDD" id="cd06529">
    <property type="entry name" value="S24_LexA-like"/>
    <property type="match status" value="1"/>
</dbReference>
<dbReference type="SUPFAM" id="SSF47413">
    <property type="entry name" value="lambda repressor-like DNA-binding domains"/>
    <property type="match status" value="1"/>
</dbReference>
<dbReference type="InterPro" id="IPR015927">
    <property type="entry name" value="Peptidase_S24_S26A/B/C"/>
</dbReference>
<dbReference type="SUPFAM" id="SSF51306">
    <property type="entry name" value="LexA/Signal peptidase"/>
    <property type="match status" value="1"/>
</dbReference>
<dbReference type="Proteomes" id="UP000175669">
    <property type="component" value="Unassembled WGS sequence"/>
</dbReference>
<dbReference type="Gene3D" id="1.10.260.40">
    <property type="entry name" value="lambda repressor-like DNA-binding domains"/>
    <property type="match status" value="1"/>
</dbReference>
<dbReference type="InterPro" id="IPR050077">
    <property type="entry name" value="LexA_repressor"/>
</dbReference>
<evidence type="ECO:0000313" key="3">
    <source>
        <dbReference type="Proteomes" id="UP000175669"/>
    </source>
</evidence>
<dbReference type="EMBL" id="MASR01000002">
    <property type="protein sequence ID" value="OFE11409.1"/>
    <property type="molecule type" value="Genomic_DNA"/>
</dbReference>
<dbReference type="Pfam" id="PF01381">
    <property type="entry name" value="HTH_3"/>
    <property type="match status" value="1"/>
</dbReference>
<proteinExistence type="predicted"/>
<dbReference type="PROSITE" id="PS50943">
    <property type="entry name" value="HTH_CROC1"/>
    <property type="match status" value="1"/>
</dbReference>
<evidence type="ECO:0000313" key="2">
    <source>
        <dbReference type="EMBL" id="OFE11409.1"/>
    </source>
</evidence>
<dbReference type="PANTHER" id="PTHR33516">
    <property type="entry name" value="LEXA REPRESSOR"/>
    <property type="match status" value="1"/>
</dbReference>
<dbReference type="STRING" id="1524254.PHACT_12695"/>
<sequence length="249" mass="27839">MDSKGKKVEPTELERQEAASLKKLYDSKKRTLKLTQEAIADTLQITQGGVSHYLNGRNPLNLKVASVIARLLQVDISEFSERLADEQKQMQAFLRFADTVEYIKPSERNVLEISEPTIAFIPLISWVQAGQWCESPDPYQPGDAEDWMPAPPNAGPRTFALGVVNDSMTSPYPGQRSYPHGCIIYIDPDRQATNGARVVARVGGEYTFKAYVEDAGRKYLKPINPTYDKIEITEDVHICGVVIGSYMPE</sequence>
<dbReference type="AlphaFoldDB" id="A0A1E8CGE6"/>
<accession>A0A1E8CGE6</accession>
<dbReference type="InterPro" id="IPR010982">
    <property type="entry name" value="Lambda_DNA-bd_dom_sf"/>
</dbReference>
<dbReference type="InterPro" id="IPR001387">
    <property type="entry name" value="Cro/C1-type_HTH"/>
</dbReference>
<comment type="caution">
    <text evidence="2">The sequence shown here is derived from an EMBL/GenBank/DDBJ whole genome shotgun (WGS) entry which is preliminary data.</text>
</comment>
<dbReference type="RefSeq" id="WP_070118631.1">
    <property type="nucleotide sequence ID" value="NZ_MASR01000002.1"/>
</dbReference>
<dbReference type="GO" id="GO:0003677">
    <property type="term" value="F:DNA binding"/>
    <property type="evidence" value="ECO:0007669"/>
    <property type="project" value="InterPro"/>
</dbReference>
<dbReference type="PANTHER" id="PTHR33516:SF2">
    <property type="entry name" value="LEXA REPRESSOR-RELATED"/>
    <property type="match status" value="1"/>
</dbReference>
<protein>
    <recommendedName>
        <fullName evidence="1">HTH cro/C1-type domain-containing protein</fullName>
    </recommendedName>
</protein>
<keyword evidence="3" id="KW-1185">Reference proteome</keyword>
<feature type="domain" description="HTH cro/C1-type" evidence="1">
    <location>
        <begin position="21"/>
        <end position="79"/>
    </location>
</feature>
<reference evidence="3" key="1">
    <citation type="submission" date="2016-07" db="EMBL/GenBank/DDBJ databases">
        <authorList>
            <person name="Florea S."/>
            <person name="Webb J.S."/>
            <person name="Jaromczyk J."/>
            <person name="Schardl C.L."/>
        </authorList>
    </citation>
    <scope>NUCLEOTIDE SEQUENCE [LARGE SCALE GENOMIC DNA]</scope>
    <source>
        <strain evidence="3">KCTC 42131</strain>
    </source>
</reference>
<dbReference type="InterPro" id="IPR039418">
    <property type="entry name" value="LexA-like"/>
</dbReference>
<dbReference type="Gene3D" id="2.10.109.10">
    <property type="entry name" value="Umud Fragment, subunit A"/>
    <property type="match status" value="1"/>
</dbReference>
<dbReference type="SMART" id="SM00530">
    <property type="entry name" value="HTH_XRE"/>
    <property type="match status" value="1"/>
</dbReference>
<dbReference type="CDD" id="cd00093">
    <property type="entry name" value="HTH_XRE"/>
    <property type="match status" value="1"/>
</dbReference>